<evidence type="ECO:0000313" key="3">
    <source>
        <dbReference type="Proteomes" id="UP000008908"/>
    </source>
</evidence>
<reference evidence="2 3" key="2">
    <citation type="journal article" date="2012" name="Stand. Genomic Sci.">
        <title>Complete genome sequence of the facultatively anaerobic, appendaged bacterium Muricauda ruestringensis type strain (B1(T)).</title>
        <authorList>
            <person name="Huntemann M."/>
            <person name="Teshima H."/>
            <person name="Lapidus A."/>
            <person name="Nolan M."/>
            <person name="Lucas S."/>
            <person name="Hammon N."/>
            <person name="Deshpande S."/>
            <person name="Cheng J.F."/>
            <person name="Tapia R."/>
            <person name="Goodwin L.A."/>
            <person name="Pitluck S."/>
            <person name="Liolios K."/>
            <person name="Pagani I."/>
            <person name="Ivanova N."/>
            <person name="Mavromatis K."/>
            <person name="Mikhailova N."/>
            <person name="Pati A."/>
            <person name="Chen A."/>
            <person name="Palaniappan K."/>
            <person name="Land M."/>
            <person name="Hauser L."/>
            <person name="Pan C."/>
            <person name="Brambilla E.M."/>
            <person name="Rohde M."/>
            <person name="Spring S."/>
            <person name="Goker M."/>
            <person name="Detter J.C."/>
            <person name="Bristow J."/>
            <person name="Eisen J.A."/>
            <person name="Markowitz V."/>
            <person name="Hugenholtz P."/>
            <person name="Kyrpides N.C."/>
            <person name="Klenk H.P."/>
            <person name="Woyke T."/>
        </authorList>
    </citation>
    <scope>NUCLEOTIDE SEQUENCE [LARGE SCALE GENOMIC DNA]</scope>
    <source>
        <strain evidence="3">DSM 13258 / LMG 19739 / B1</strain>
    </source>
</reference>
<dbReference type="KEGG" id="mrs:Murru_1090"/>
<proteinExistence type="predicted"/>
<feature type="compositionally biased region" description="Acidic residues" evidence="1">
    <location>
        <begin position="25"/>
        <end position="35"/>
    </location>
</feature>
<keyword evidence="3" id="KW-1185">Reference proteome</keyword>
<sequence length="35" mass="3944">MDDPLSSLPKGRGFPPLEGSREDLIPDDEEFHSFL</sequence>
<protein>
    <submittedName>
        <fullName evidence="2">Uncharacterized protein</fullName>
    </submittedName>
</protein>
<reference evidence="3" key="1">
    <citation type="submission" date="2011-08" db="EMBL/GenBank/DDBJ databases">
        <title>The complete genome of Muricauda ruestringensis DSM 13258.</title>
        <authorList>
            <person name="Lucas S."/>
            <person name="Han J."/>
            <person name="Lapidus A."/>
            <person name="Bruce D."/>
            <person name="Goodwin L."/>
            <person name="Pitluck S."/>
            <person name="Peters L."/>
            <person name="Kyrpides N."/>
            <person name="Mavromatis K."/>
            <person name="Ivanova N."/>
            <person name="Ovchinnikova G."/>
            <person name="Teshima H."/>
            <person name="Detter J.C."/>
            <person name="Tapia R."/>
            <person name="Han C."/>
            <person name="Land M."/>
            <person name="Hauser L."/>
            <person name="Markowitz V."/>
            <person name="Cheng J.-F."/>
            <person name="Hugenholtz P."/>
            <person name="Woyke T."/>
            <person name="Wu D."/>
            <person name="Spring S."/>
            <person name="Schroeder M."/>
            <person name="Brambilla E."/>
            <person name="Klenk H.-P."/>
            <person name="Eisen J.A."/>
        </authorList>
    </citation>
    <scope>NUCLEOTIDE SEQUENCE [LARGE SCALE GENOMIC DNA]</scope>
    <source>
        <strain evidence="3">DSM 13258 / LMG 19739 / B1</strain>
    </source>
</reference>
<name>G2PMM7_ALLRU</name>
<gene>
    <name evidence="2" type="ordered locus">Murru_1090</name>
</gene>
<dbReference type="AlphaFoldDB" id="G2PMM7"/>
<dbReference type="EMBL" id="CP002999">
    <property type="protein sequence ID" value="AEM70134.1"/>
    <property type="molecule type" value="Genomic_DNA"/>
</dbReference>
<organism evidence="2 3">
    <name type="scientific">Allomuricauda ruestringensis (strain DSM 13258 / CIP 107369 / LMG 19739 / B1)</name>
    <name type="common">Muricauda ruestringensis</name>
    <dbReference type="NCBI Taxonomy" id="886377"/>
    <lineage>
        <taxon>Bacteria</taxon>
        <taxon>Pseudomonadati</taxon>
        <taxon>Bacteroidota</taxon>
        <taxon>Flavobacteriia</taxon>
        <taxon>Flavobacteriales</taxon>
        <taxon>Flavobacteriaceae</taxon>
        <taxon>Flagellimonas</taxon>
    </lineage>
</organism>
<feature type="region of interest" description="Disordered" evidence="1">
    <location>
        <begin position="1"/>
        <end position="35"/>
    </location>
</feature>
<dbReference type="Proteomes" id="UP000008908">
    <property type="component" value="Chromosome"/>
</dbReference>
<dbReference type="HOGENOM" id="CLU_3365932_0_0_10"/>
<dbReference type="STRING" id="886377.Murru_1090"/>
<evidence type="ECO:0000256" key="1">
    <source>
        <dbReference type="SAM" id="MobiDB-lite"/>
    </source>
</evidence>
<accession>G2PMM7</accession>
<evidence type="ECO:0000313" key="2">
    <source>
        <dbReference type="EMBL" id="AEM70134.1"/>
    </source>
</evidence>